<keyword evidence="6" id="KW-1185">Reference proteome</keyword>
<evidence type="ECO:0000313" key="6">
    <source>
        <dbReference type="Proteomes" id="UP000887567"/>
    </source>
</evidence>
<dbReference type="Gene3D" id="1.20.870.10">
    <property type="entry name" value="Son of sevenless (SoS) protein Chain: S domain 1"/>
    <property type="match status" value="1"/>
</dbReference>
<evidence type="ECO:0000313" key="5">
    <source>
        <dbReference type="EnsemblMetazoa" id="XP_020894486.1"/>
    </source>
</evidence>
<dbReference type="GO" id="GO:0005886">
    <property type="term" value="C:plasma membrane"/>
    <property type="evidence" value="ECO:0007669"/>
    <property type="project" value="TreeGrafter"/>
</dbReference>
<proteinExistence type="predicted"/>
<dbReference type="KEGG" id="epa:110233529"/>
<dbReference type="SUPFAM" id="SSF48366">
    <property type="entry name" value="Ras GEF"/>
    <property type="match status" value="1"/>
</dbReference>
<dbReference type="InterPro" id="IPR001895">
    <property type="entry name" value="RASGEF_cat_dom"/>
</dbReference>
<protein>
    <submittedName>
        <fullName evidence="5">Uncharacterized protein</fullName>
    </submittedName>
</protein>
<dbReference type="InterPro" id="IPR000651">
    <property type="entry name" value="Ras-like_Gua-exchang_fac_N"/>
</dbReference>
<name>A0A913WUW1_EXADI</name>
<accession>A0A913WUW1</accession>
<evidence type="ECO:0000256" key="2">
    <source>
        <dbReference type="PROSITE-ProRule" id="PRU00168"/>
    </source>
</evidence>
<dbReference type="AlphaFoldDB" id="A0A913WUW1"/>
<evidence type="ECO:0000259" key="4">
    <source>
        <dbReference type="PROSITE" id="PS50212"/>
    </source>
</evidence>
<evidence type="ECO:0000256" key="1">
    <source>
        <dbReference type="ARBA" id="ARBA00022658"/>
    </source>
</evidence>
<dbReference type="GeneID" id="110233529"/>
<feature type="domain" description="Ras-GEF" evidence="3">
    <location>
        <begin position="325"/>
        <end position="474"/>
    </location>
</feature>
<dbReference type="Gene3D" id="1.10.840.10">
    <property type="entry name" value="Ras guanine-nucleotide exchange factors catalytic domain"/>
    <property type="match status" value="1"/>
</dbReference>
<sequence>MAVAEEHMVATENLGQGLFGVQLEITAKLLEAERRKLSQLQHVQCELESVRERTSSIDRTKEVERQKLNYARLSLQHNRLAKEYEDAARGLLRRSTKQKKSSRSLPSLGFKQTVKARPTIFGGLVDETLRSEGMKKESNGSLSHYQGPLLSPKGVMSDAVTYQDGRLISGTLDALIEKLVPSPKYYPDRTYIFAFLLCCRLFISPSQLLSRVSAGCAKTMKKANPDDARKLGSNLVQLMSEWTETFTNDFRDEVMMMHFKDITTYCSSLSTELKKLVSQITQSLFSKLAALDKYDEVLTQASAAAEDRRRTNSSKYKSVLEMCVSPSEMAQQLSHIELERLANIGPEEFVETFISRDDADFKSTLSFVKRTTSLEAYVEWFNRLGYLVATEICMGQKKSSRAKVMDYFIEVAADCYDRGNFNSAMAIIAGMNMSPVTRLKKTWAKVKNKKFDRLEREMNPVNNFSAYRTSFKAA</sequence>
<dbReference type="PROSITE" id="PS50212">
    <property type="entry name" value="RASGEF_NTER"/>
    <property type="match status" value="1"/>
</dbReference>
<keyword evidence="1 2" id="KW-0344">Guanine-nucleotide releasing factor</keyword>
<dbReference type="PANTHER" id="PTHR23113:SF356">
    <property type="entry name" value="FI05912P-RELATED"/>
    <property type="match status" value="1"/>
</dbReference>
<dbReference type="PROSITE" id="PS50009">
    <property type="entry name" value="RASGEF_CAT"/>
    <property type="match status" value="1"/>
</dbReference>
<dbReference type="RefSeq" id="XP_020894486.1">
    <property type="nucleotide sequence ID" value="XM_021038827.2"/>
</dbReference>
<dbReference type="GO" id="GO:0005085">
    <property type="term" value="F:guanyl-nucleotide exchange factor activity"/>
    <property type="evidence" value="ECO:0007669"/>
    <property type="project" value="UniProtKB-KW"/>
</dbReference>
<dbReference type="InterPro" id="IPR023578">
    <property type="entry name" value="Ras_GEF_dom_sf"/>
</dbReference>
<dbReference type="CDD" id="cd06224">
    <property type="entry name" value="REM"/>
    <property type="match status" value="1"/>
</dbReference>
<dbReference type="Pfam" id="PF00618">
    <property type="entry name" value="RasGEF_N"/>
    <property type="match status" value="1"/>
</dbReference>
<dbReference type="Proteomes" id="UP000887567">
    <property type="component" value="Unplaced"/>
</dbReference>
<dbReference type="SMART" id="SM00147">
    <property type="entry name" value="RasGEF"/>
    <property type="match status" value="1"/>
</dbReference>
<dbReference type="PANTHER" id="PTHR23113">
    <property type="entry name" value="GUANINE NUCLEOTIDE EXCHANGE FACTOR"/>
    <property type="match status" value="1"/>
</dbReference>
<reference evidence="5" key="1">
    <citation type="submission" date="2022-11" db="UniProtKB">
        <authorList>
            <consortium name="EnsemblMetazoa"/>
        </authorList>
    </citation>
    <scope>IDENTIFICATION</scope>
</reference>
<evidence type="ECO:0000259" key="3">
    <source>
        <dbReference type="PROSITE" id="PS50009"/>
    </source>
</evidence>
<dbReference type="OrthoDB" id="20825at2759"/>
<dbReference type="OMA" id="GHINFQK"/>
<organism evidence="5 6">
    <name type="scientific">Exaiptasia diaphana</name>
    <name type="common">Tropical sea anemone</name>
    <name type="synonym">Aiptasia pulchella</name>
    <dbReference type="NCBI Taxonomy" id="2652724"/>
    <lineage>
        <taxon>Eukaryota</taxon>
        <taxon>Metazoa</taxon>
        <taxon>Cnidaria</taxon>
        <taxon>Anthozoa</taxon>
        <taxon>Hexacorallia</taxon>
        <taxon>Actiniaria</taxon>
        <taxon>Aiptasiidae</taxon>
        <taxon>Exaiptasia</taxon>
    </lineage>
</organism>
<dbReference type="Pfam" id="PF00617">
    <property type="entry name" value="RasGEF"/>
    <property type="match status" value="1"/>
</dbReference>
<dbReference type="InterPro" id="IPR008937">
    <property type="entry name" value="Ras-like_GEF"/>
</dbReference>
<dbReference type="InterPro" id="IPR036964">
    <property type="entry name" value="RASGEF_cat_dom_sf"/>
</dbReference>
<dbReference type="GO" id="GO:0007265">
    <property type="term" value="P:Ras protein signal transduction"/>
    <property type="evidence" value="ECO:0007669"/>
    <property type="project" value="TreeGrafter"/>
</dbReference>
<feature type="domain" description="N-terminal Ras-GEF" evidence="4">
    <location>
        <begin position="163"/>
        <end position="289"/>
    </location>
</feature>
<dbReference type="EnsemblMetazoa" id="XM_021038827.2">
    <property type="protein sequence ID" value="XP_020894486.1"/>
    <property type="gene ID" value="LOC110233529"/>
</dbReference>